<dbReference type="GO" id="GO:0046933">
    <property type="term" value="F:proton-transporting ATP synthase activity, rotational mechanism"/>
    <property type="evidence" value="ECO:0007669"/>
    <property type="project" value="InterPro"/>
</dbReference>
<evidence type="ECO:0000313" key="10">
    <source>
        <dbReference type="Proteomes" id="UP000239326"/>
    </source>
</evidence>
<dbReference type="Gene3D" id="2.60.15.10">
    <property type="entry name" value="F0F1 ATP synthase delta/epsilon subunit, N-terminal"/>
    <property type="match status" value="1"/>
</dbReference>
<evidence type="ECO:0000256" key="7">
    <source>
        <dbReference type="ARBA" id="ARBA00023196"/>
    </source>
</evidence>
<evidence type="ECO:0000256" key="4">
    <source>
        <dbReference type="ARBA" id="ARBA00022448"/>
    </source>
</evidence>
<evidence type="ECO:0000256" key="1">
    <source>
        <dbReference type="ARBA" id="ARBA00003543"/>
    </source>
</evidence>
<dbReference type="EMBL" id="CP027669">
    <property type="protein sequence ID" value="AVO40755.1"/>
    <property type="molecule type" value="Genomic_DNA"/>
</dbReference>
<organism evidence="9 10">
    <name type="scientific">Simplicispira suum</name>
    <dbReference type="NCBI Taxonomy" id="2109915"/>
    <lineage>
        <taxon>Bacteria</taxon>
        <taxon>Pseudomonadati</taxon>
        <taxon>Pseudomonadota</taxon>
        <taxon>Betaproteobacteria</taxon>
        <taxon>Burkholderiales</taxon>
        <taxon>Comamonadaceae</taxon>
        <taxon>Simplicispira</taxon>
    </lineage>
</organism>
<keyword evidence="6" id="KW-0472">Membrane</keyword>
<keyword evidence="7" id="KW-0066">ATP synthesis</keyword>
<dbReference type="SUPFAM" id="SSF51344">
    <property type="entry name" value="Epsilon subunit of F1F0-ATP synthase N-terminal domain"/>
    <property type="match status" value="1"/>
</dbReference>
<keyword evidence="10" id="KW-1185">Reference proteome</keyword>
<comment type="similarity">
    <text evidence="3">Belongs to the ATPase epsilon chain family.</text>
</comment>
<reference evidence="9 10" key="1">
    <citation type="submission" date="2018-03" db="EMBL/GenBank/DDBJ databases">
        <title>Genome sequencing of Simplicispira sp.</title>
        <authorList>
            <person name="Kim S.-J."/>
            <person name="Heo J."/>
            <person name="Kwon S.-W."/>
        </authorList>
    </citation>
    <scope>NUCLEOTIDE SEQUENCE [LARGE SCALE GENOMIC DNA]</scope>
    <source>
        <strain evidence="9 10">SC1-8</strain>
    </source>
</reference>
<sequence>MTAATAWPRANAIHLVLSSLGAVLVDAQGVRSVRAQDATGSFGLWPGHEDLLAVLSVGLLSWRDAQDAWHWCALRGGVLTLQRGVELQIASREAVLGDDPGQLERTVLELLRQRQQTEDDARRESHQIEVQLLRQLQPGRADAQRTPGVWP</sequence>
<accession>A0A2S0MXZ9</accession>
<keyword evidence="4" id="KW-0813">Transport</keyword>
<dbReference type="InterPro" id="IPR001469">
    <property type="entry name" value="ATP_synth_F1_dsu/esu"/>
</dbReference>
<evidence type="ECO:0000259" key="8">
    <source>
        <dbReference type="Pfam" id="PF02823"/>
    </source>
</evidence>
<dbReference type="GO" id="GO:0045259">
    <property type="term" value="C:proton-transporting ATP synthase complex"/>
    <property type="evidence" value="ECO:0007669"/>
    <property type="project" value="UniProtKB-KW"/>
</dbReference>
<comment type="subcellular location">
    <subcellularLocation>
        <location evidence="2">Endomembrane system</location>
        <topology evidence="2">Peripheral membrane protein</topology>
    </subcellularLocation>
</comment>
<name>A0A2S0MXZ9_9BURK</name>
<evidence type="ECO:0000256" key="2">
    <source>
        <dbReference type="ARBA" id="ARBA00004184"/>
    </source>
</evidence>
<dbReference type="KEGG" id="simp:C6571_05160"/>
<dbReference type="GO" id="GO:0012505">
    <property type="term" value="C:endomembrane system"/>
    <property type="evidence" value="ECO:0007669"/>
    <property type="project" value="UniProtKB-SubCell"/>
</dbReference>
<dbReference type="OrthoDB" id="8546953at2"/>
<keyword evidence="5" id="KW-0406">Ion transport</keyword>
<proteinExistence type="inferred from homology"/>
<keyword evidence="7" id="KW-0139">CF(1)</keyword>
<dbReference type="AlphaFoldDB" id="A0A2S0MXZ9"/>
<evidence type="ECO:0000256" key="5">
    <source>
        <dbReference type="ARBA" id="ARBA00023065"/>
    </source>
</evidence>
<evidence type="ECO:0000313" key="9">
    <source>
        <dbReference type="EMBL" id="AVO40755.1"/>
    </source>
</evidence>
<evidence type="ECO:0000256" key="6">
    <source>
        <dbReference type="ARBA" id="ARBA00023136"/>
    </source>
</evidence>
<dbReference type="RefSeq" id="WP_106445746.1">
    <property type="nucleotide sequence ID" value="NZ_CP027669.1"/>
</dbReference>
<evidence type="ECO:0000256" key="3">
    <source>
        <dbReference type="ARBA" id="ARBA00005712"/>
    </source>
</evidence>
<protein>
    <submittedName>
        <fullName evidence="9">F0F1 ATP synthase subunit epsilon</fullName>
    </submittedName>
</protein>
<dbReference type="Pfam" id="PF02823">
    <property type="entry name" value="ATP-synt_DE_N"/>
    <property type="match status" value="1"/>
</dbReference>
<dbReference type="InterPro" id="IPR020546">
    <property type="entry name" value="ATP_synth_F1_dsu/esu_N"/>
</dbReference>
<dbReference type="Proteomes" id="UP000239326">
    <property type="component" value="Chromosome"/>
</dbReference>
<feature type="domain" description="ATP synthase F1 complex delta/epsilon subunit N-terminal" evidence="8">
    <location>
        <begin position="22"/>
        <end position="82"/>
    </location>
</feature>
<dbReference type="CDD" id="cd12152">
    <property type="entry name" value="F1-ATPase_delta"/>
    <property type="match status" value="1"/>
</dbReference>
<comment type="function">
    <text evidence="1">Produces ATP from ADP in the presence of a proton gradient across the membrane.</text>
</comment>
<gene>
    <name evidence="9" type="ORF">C6571_05160</name>
</gene>
<dbReference type="InterPro" id="IPR036771">
    <property type="entry name" value="ATPsynth_dsu/esu_N"/>
</dbReference>